<comment type="cofactor">
    <cofactor evidence="8">
        <name>Zn(2+)</name>
        <dbReference type="ChEBI" id="CHEBI:29105"/>
    </cofactor>
    <text evidence="8">Binds 2 Zn(2+) ions.</text>
</comment>
<keyword evidence="4 8" id="KW-0479">Metal-binding</keyword>
<feature type="binding site" evidence="8">
    <location>
        <position position="212"/>
    </location>
    <ligand>
        <name>Zn(2+)</name>
        <dbReference type="ChEBI" id="CHEBI:29105"/>
        <label>2</label>
        <note>catalytic</note>
    </ligand>
</feature>
<keyword evidence="6 8" id="KW-0378">Hydrolase</keyword>
<sequence>MQLRFLGTSAGVPTRARNVSAVALTPEGQRRWMLIDCGEGTQHQLMLTPLSAARLEAVLVTHVHGDHCYGLPGLLASASMAGRRAALTVIGPKAVRDYLEAVRATTGLSLGFELNHVDAATLVDAALALPDVIVRAARLSHGVECYAYSFEERHVEAGLNVGKLRAEGVTPGPLWGRLQRGETVIDEQGRELHGVDYRLPSRAARRLVVAGDNDTPDLLAEFCEGADVLVHEATYTEAVIEQLGTDNGHSSAARTAAFAERAGLEHLVLTHFSPRYVDHPGAAHSIREIEAEARQHFGGTLMLAKDLAVLDLSRDHVLHQCE</sequence>
<feature type="binding site" evidence="8">
    <location>
        <position position="64"/>
    </location>
    <ligand>
        <name>Zn(2+)</name>
        <dbReference type="ChEBI" id="CHEBI:29105"/>
        <label>1</label>
        <note>catalytic</note>
    </ligand>
</feature>
<comment type="similarity">
    <text evidence="8">Belongs to the RNase Z family.</text>
</comment>
<comment type="function">
    <text evidence="8">Zinc phosphodiesterase, which displays some tRNA 3'-processing endonuclease activity. Probably involved in tRNA maturation, by removing a 3'-trailer from precursor tRNA.</text>
</comment>
<dbReference type="SUPFAM" id="SSF56281">
    <property type="entry name" value="Metallo-hydrolase/oxidoreductase"/>
    <property type="match status" value="1"/>
</dbReference>
<evidence type="ECO:0000256" key="8">
    <source>
        <dbReference type="HAMAP-Rule" id="MF_01818"/>
    </source>
</evidence>
<dbReference type="InterPro" id="IPR036866">
    <property type="entry name" value="RibonucZ/Hydroxyglut_hydro"/>
</dbReference>
<name>A0A240UT96_9GAMM</name>
<feature type="binding site" evidence="8">
    <location>
        <position position="212"/>
    </location>
    <ligand>
        <name>Zn(2+)</name>
        <dbReference type="ChEBI" id="CHEBI:29105"/>
        <label>1</label>
        <note>catalytic</note>
    </ligand>
</feature>
<comment type="catalytic activity">
    <reaction evidence="8">
        <text>Endonucleolytic cleavage of RNA, removing extra 3' nucleotides from tRNA precursor, generating 3' termini of tRNAs. A 3'-hydroxy group is left at the tRNA terminus and a 5'-phosphoryl group is left at the trailer molecule.</text>
        <dbReference type="EC" id="3.1.26.11"/>
    </reaction>
</comment>
<keyword evidence="3 8" id="KW-0540">Nuclease</keyword>
<evidence type="ECO:0000313" key="10">
    <source>
        <dbReference type="Proteomes" id="UP000194457"/>
    </source>
</evidence>
<evidence type="ECO:0000256" key="7">
    <source>
        <dbReference type="ARBA" id="ARBA00022833"/>
    </source>
</evidence>
<keyword evidence="7 8" id="KW-0862">Zinc</keyword>
<dbReference type="KEGG" id="kma:B9H00_09875"/>
<evidence type="ECO:0000256" key="1">
    <source>
        <dbReference type="ARBA" id="ARBA00011738"/>
    </source>
</evidence>
<dbReference type="CDD" id="cd07717">
    <property type="entry name" value="RNaseZ_ZiPD-like_MBL-fold"/>
    <property type="match status" value="1"/>
</dbReference>
<feature type="active site" description="Proton acceptor" evidence="8">
    <location>
        <position position="66"/>
    </location>
</feature>
<dbReference type="GO" id="GO:0008270">
    <property type="term" value="F:zinc ion binding"/>
    <property type="evidence" value="ECO:0007669"/>
    <property type="project" value="UniProtKB-UniRule"/>
</dbReference>
<evidence type="ECO:0000256" key="3">
    <source>
        <dbReference type="ARBA" id="ARBA00022722"/>
    </source>
</evidence>
<evidence type="ECO:0000313" key="9">
    <source>
        <dbReference type="EMBL" id="ART64704.1"/>
    </source>
</evidence>
<dbReference type="EMBL" id="CP021358">
    <property type="protein sequence ID" value="ART64704.1"/>
    <property type="molecule type" value="Genomic_DNA"/>
</dbReference>
<organism evidence="9 10">
    <name type="scientific">Kushneria marisflavi</name>
    <dbReference type="NCBI Taxonomy" id="157779"/>
    <lineage>
        <taxon>Bacteria</taxon>
        <taxon>Pseudomonadati</taxon>
        <taxon>Pseudomonadota</taxon>
        <taxon>Gammaproteobacteria</taxon>
        <taxon>Oceanospirillales</taxon>
        <taxon>Halomonadaceae</taxon>
        <taxon>Kushneria</taxon>
    </lineage>
</organism>
<keyword evidence="10" id="KW-1185">Reference proteome</keyword>
<feature type="binding site" evidence="8">
    <location>
        <position position="67"/>
    </location>
    <ligand>
        <name>Zn(2+)</name>
        <dbReference type="ChEBI" id="CHEBI:29105"/>
        <label>2</label>
        <note>catalytic</note>
    </ligand>
</feature>
<reference evidence="9 10" key="1">
    <citation type="submission" date="2017-05" db="EMBL/GenBank/DDBJ databases">
        <authorList>
            <person name="Song R."/>
            <person name="Chenine A.L."/>
            <person name="Ruprecht R.M."/>
        </authorList>
    </citation>
    <scope>NUCLEOTIDE SEQUENCE [LARGE SCALE GENOMIC DNA]</scope>
    <source>
        <strain evidence="9">SW32</strain>
    </source>
</reference>
<dbReference type="Proteomes" id="UP000194457">
    <property type="component" value="Chromosome"/>
</dbReference>
<feature type="binding site" evidence="8">
    <location>
        <position position="62"/>
    </location>
    <ligand>
        <name>Zn(2+)</name>
        <dbReference type="ChEBI" id="CHEBI:29105"/>
        <label>1</label>
        <note>catalytic</note>
    </ligand>
</feature>
<dbReference type="PANTHER" id="PTHR46018:SF2">
    <property type="entry name" value="ZINC PHOSPHODIESTERASE ELAC PROTEIN 1"/>
    <property type="match status" value="1"/>
</dbReference>
<feature type="binding site" evidence="8">
    <location>
        <position position="66"/>
    </location>
    <ligand>
        <name>Zn(2+)</name>
        <dbReference type="ChEBI" id="CHEBI:29105"/>
        <label>2</label>
        <note>catalytic</note>
    </ligand>
</feature>
<dbReference type="EC" id="3.1.26.11" evidence="8"/>
<evidence type="ECO:0000256" key="2">
    <source>
        <dbReference type="ARBA" id="ARBA00022694"/>
    </source>
</evidence>
<dbReference type="PANTHER" id="PTHR46018">
    <property type="entry name" value="ZINC PHOSPHODIESTERASE ELAC PROTEIN 1"/>
    <property type="match status" value="1"/>
</dbReference>
<dbReference type="RefSeq" id="WP_086901812.1">
    <property type="nucleotide sequence ID" value="NZ_CP021358.1"/>
</dbReference>
<dbReference type="GO" id="GO:0042781">
    <property type="term" value="F:3'-tRNA processing endoribonuclease activity"/>
    <property type="evidence" value="ECO:0007669"/>
    <property type="project" value="UniProtKB-UniRule"/>
</dbReference>
<keyword evidence="5 8" id="KW-0255">Endonuclease</keyword>
<dbReference type="InterPro" id="IPR013471">
    <property type="entry name" value="RNase_Z/BN"/>
</dbReference>
<gene>
    <name evidence="8" type="primary">rnz</name>
    <name evidence="9" type="ORF">B9H00_09875</name>
</gene>
<dbReference type="HAMAP" id="MF_01818">
    <property type="entry name" value="RNase_Z_BN"/>
    <property type="match status" value="1"/>
</dbReference>
<evidence type="ECO:0000256" key="4">
    <source>
        <dbReference type="ARBA" id="ARBA00022723"/>
    </source>
</evidence>
<keyword evidence="2 8" id="KW-0819">tRNA processing</keyword>
<feature type="binding site" evidence="8">
    <location>
        <position position="271"/>
    </location>
    <ligand>
        <name>Zn(2+)</name>
        <dbReference type="ChEBI" id="CHEBI:29105"/>
        <label>2</label>
        <note>catalytic</note>
    </ligand>
</feature>
<dbReference type="Gene3D" id="3.60.15.10">
    <property type="entry name" value="Ribonuclease Z/Hydroxyacylglutathione hydrolase-like"/>
    <property type="match status" value="1"/>
</dbReference>
<dbReference type="AlphaFoldDB" id="A0A240UT96"/>
<accession>A0A240UT96</accession>
<evidence type="ECO:0000256" key="5">
    <source>
        <dbReference type="ARBA" id="ARBA00022759"/>
    </source>
</evidence>
<dbReference type="OrthoDB" id="9803916at2"/>
<comment type="subunit">
    <text evidence="1 8">Homodimer.</text>
</comment>
<protein>
    <recommendedName>
        <fullName evidence="8">Ribonuclease Z</fullName>
        <shortName evidence="8">RNase Z</shortName>
        <ecNumber evidence="8">3.1.26.11</ecNumber>
    </recommendedName>
    <alternativeName>
        <fullName evidence="8">tRNA 3 endonuclease</fullName>
    </alternativeName>
    <alternativeName>
        <fullName evidence="8">tRNase Z</fullName>
    </alternativeName>
</protein>
<feature type="binding site" evidence="8">
    <location>
        <position position="141"/>
    </location>
    <ligand>
        <name>Zn(2+)</name>
        <dbReference type="ChEBI" id="CHEBI:29105"/>
        <label>1</label>
        <note>catalytic</note>
    </ligand>
</feature>
<dbReference type="Pfam" id="PF23023">
    <property type="entry name" value="Anti-Pycsar_Apyc1"/>
    <property type="match status" value="1"/>
</dbReference>
<proteinExistence type="inferred from homology"/>
<evidence type="ECO:0000256" key="6">
    <source>
        <dbReference type="ARBA" id="ARBA00022801"/>
    </source>
</evidence>